<keyword evidence="2" id="KW-1185">Reference proteome</keyword>
<reference evidence="1 2" key="1">
    <citation type="journal article" date="2018" name="Front. Plant Sci.">
        <title>Red Clover (Trifolium pratense) and Zigzag Clover (T. medium) - A Picture of Genomic Similarities and Differences.</title>
        <authorList>
            <person name="Dluhosova J."/>
            <person name="Istvanek J."/>
            <person name="Nedelnik J."/>
            <person name="Repkova J."/>
        </authorList>
    </citation>
    <scope>NUCLEOTIDE SEQUENCE [LARGE SCALE GENOMIC DNA]</scope>
    <source>
        <strain evidence="2">cv. 10/8</strain>
        <tissue evidence="1">Leaf</tissue>
    </source>
</reference>
<dbReference type="EMBL" id="LXQA011122950">
    <property type="protein sequence ID" value="MCI85752.1"/>
    <property type="molecule type" value="Genomic_DNA"/>
</dbReference>
<evidence type="ECO:0000313" key="2">
    <source>
        <dbReference type="Proteomes" id="UP000265520"/>
    </source>
</evidence>
<organism evidence="1 2">
    <name type="scientific">Trifolium medium</name>
    <dbReference type="NCBI Taxonomy" id="97028"/>
    <lineage>
        <taxon>Eukaryota</taxon>
        <taxon>Viridiplantae</taxon>
        <taxon>Streptophyta</taxon>
        <taxon>Embryophyta</taxon>
        <taxon>Tracheophyta</taxon>
        <taxon>Spermatophyta</taxon>
        <taxon>Magnoliopsida</taxon>
        <taxon>eudicotyledons</taxon>
        <taxon>Gunneridae</taxon>
        <taxon>Pentapetalae</taxon>
        <taxon>rosids</taxon>
        <taxon>fabids</taxon>
        <taxon>Fabales</taxon>
        <taxon>Fabaceae</taxon>
        <taxon>Papilionoideae</taxon>
        <taxon>50 kb inversion clade</taxon>
        <taxon>NPAAA clade</taxon>
        <taxon>Hologalegina</taxon>
        <taxon>IRL clade</taxon>
        <taxon>Trifolieae</taxon>
        <taxon>Trifolium</taxon>
    </lineage>
</organism>
<feature type="non-terminal residue" evidence="1">
    <location>
        <position position="1"/>
    </location>
</feature>
<dbReference type="Proteomes" id="UP000265520">
    <property type="component" value="Unassembled WGS sequence"/>
</dbReference>
<comment type="caution">
    <text evidence="1">The sequence shown here is derived from an EMBL/GenBank/DDBJ whole genome shotgun (WGS) entry which is preliminary data.</text>
</comment>
<sequence length="29" mass="3217">KEIKSLEECMVIEEVVEVVDIGAVIVTKN</sequence>
<evidence type="ECO:0000313" key="1">
    <source>
        <dbReference type="EMBL" id="MCI85752.1"/>
    </source>
</evidence>
<protein>
    <submittedName>
        <fullName evidence="1">Uncharacterized protein</fullName>
    </submittedName>
</protein>
<name>A0A392VE42_9FABA</name>
<dbReference type="AlphaFoldDB" id="A0A392VE42"/>
<accession>A0A392VE42</accession>
<proteinExistence type="predicted"/>